<name>A0ABV0A9A3_9HYPH</name>
<gene>
    <name evidence="2" type="ORF">PUR29_36975</name>
</gene>
<protein>
    <submittedName>
        <fullName evidence="2">ParA family protein</fullName>
    </submittedName>
</protein>
<evidence type="ECO:0000313" key="2">
    <source>
        <dbReference type="EMBL" id="MEN3239034.1"/>
    </source>
</evidence>
<dbReference type="PANTHER" id="PTHR13696:SF52">
    <property type="entry name" value="PARA FAMILY PROTEIN CT_582"/>
    <property type="match status" value="1"/>
</dbReference>
<evidence type="ECO:0000313" key="3">
    <source>
        <dbReference type="Proteomes" id="UP001407347"/>
    </source>
</evidence>
<dbReference type="CDD" id="cd02042">
    <property type="entry name" value="ParAB_family"/>
    <property type="match status" value="1"/>
</dbReference>
<feature type="domain" description="CobQ/CobB/MinD/ParA nucleotide binding" evidence="1">
    <location>
        <begin position="28"/>
        <end position="212"/>
    </location>
</feature>
<dbReference type="InterPro" id="IPR027417">
    <property type="entry name" value="P-loop_NTPase"/>
</dbReference>
<reference evidence="2 3" key="1">
    <citation type="journal article" date="2023" name="PLoS ONE">
        <title>Complete genome assembly of Hawai'i environmental nontuberculous mycobacteria reveals unexpected co-isolation with methylobacteria.</title>
        <authorList>
            <person name="Hendrix J."/>
            <person name="Epperson L.E."/>
            <person name="Tong E.I."/>
            <person name="Chan Y.L."/>
            <person name="Hasan N.A."/>
            <person name="Dawrs S.N."/>
            <person name="Norton G.J."/>
            <person name="Virdi R."/>
            <person name="Crooks J.L."/>
            <person name="Chan E.D."/>
            <person name="Honda J.R."/>
            <person name="Strong M."/>
        </authorList>
    </citation>
    <scope>NUCLEOTIDE SEQUENCE [LARGE SCALE GENOMIC DNA]</scope>
    <source>
        <strain evidence="2 3">NJH_HI04-1</strain>
    </source>
</reference>
<dbReference type="InterPro" id="IPR050678">
    <property type="entry name" value="DNA_Partitioning_ATPase"/>
</dbReference>
<dbReference type="InterPro" id="IPR002586">
    <property type="entry name" value="CobQ/CobB/MinD/ParA_Nub-bd_dom"/>
</dbReference>
<dbReference type="SUPFAM" id="SSF52540">
    <property type="entry name" value="P-loop containing nucleoside triphosphate hydrolases"/>
    <property type="match status" value="1"/>
</dbReference>
<dbReference type="Proteomes" id="UP001407347">
    <property type="component" value="Unassembled WGS sequence"/>
</dbReference>
<dbReference type="PIRSF" id="PIRSF009320">
    <property type="entry name" value="Nuc_binding_HP_1000"/>
    <property type="match status" value="1"/>
</dbReference>
<organism evidence="2 3">
    <name type="scientific">Methylobacterium ajmalii</name>
    <dbReference type="NCBI Taxonomy" id="2738439"/>
    <lineage>
        <taxon>Bacteria</taxon>
        <taxon>Pseudomonadati</taxon>
        <taxon>Pseudomonadota</taxon>
        <taxon>Alphaproteobacteria</taxon>
        <taxon>Hyphomicrobiales</taxon>
        <taxon>Methylobacteriaceae</taxon>
        <taxon>Methylobacterium</taxon>
    </lineage>
</organism>
<dbReference type="PANTHER" id="PTHR13696">
    <property type="entry name" value="P-LOOP CONTAINING NUCLEOSIDE TRIPHOSPHATE HYDROLASE"/>
    <property type="match status" value="1"/>
</dbReference>
<evidence type="ECO:0000259" key="1">
    <source>
        <dbReference type="Pfam" id="PF01656"/>
    </source>
</evidence>
<comment type="caution">
    <text evidence="2">The sequence shown here is derived from an EMBL/GenBank/DDBJ whole genome shotgun (WGS) entry which is preliminary data.</text>
</comment>
<keyword evidence="3" id="KW-1185">Reference proteome</keyword>
<dbReference type="RefSeq" id="WP_346013979.1">
    <property type="nucleotide sequence ID" value="NZ_JAQYXP010000013.1"/>
</dbReference>
<dbReference type="Pfam" id="PF01656">
    <property type="entry name" value="CbiA"/>
    <property type="match status" value="1"/>
</dbReference>
<dbReference type="EMBL" id="JAQYXP010000013">
    <property type="protein sequence ID" value="MEN3239034.1"/>
    <property type="molecule type" value="Genomic_DNA"/>
</dbReference>
<sequence>MQHYIVRLATCQQGSCSYPAAMPRIIGLASTKGGVGKTSITLNLAAELARRGFAVLVLDADPAGHAAAIVEAGSFPFQARVHELEEVDGATVSRWAKGVREAAVDYVIVDAEGARGPSFGATIAVSDLVLVPVGASILDMRGAAETVGVIRRHRMGAGKGRPEILVVPSRVDRRTGAGREVAGALTKLTEPVSGSISLRSVVADSLAAGEPVPADSPSGVEFAALADAVLVRLGVKE</sequence>
<dbReference type="Gene3D" id="3.40.50.300">
    <property type="entry name" value="P-loop containing nucleotide triphosphate hydrolases"/>
    <property type="match status" value="1"/>
</dbReference>
<accession>A0ABV0A9A3</accession>
<proteinExistence type="predicted"/>